<keyword evidence="5" id="KW-0333">Golgi apparatus</keyword>
<comment type="function">
    <text evidence="5">Involved in the import of GDP-mannose from the cytoplasm into the Golgi lumen.</text>
</comment>
<sequence length="299" mass="33280">MKQSLEMKKPIEELIASLVYLFSSILTTLSNKYILSNLGFKMQYLLVGAQSLTIVMGLLILRGVGLIEFRLTNFRKWMVPSLLLTVMIFSGSKSLYYLPISLYTLFKNSSIVVVALLEQYLFKKRIGGLSYISFILMIISSYTGNSSDVILNIGYVWILTNVLSTTAYVLSLKAVVDMNSKAKAESVYYSNLISLPVLIFLSMLFDEKDVSVFSFKVLMWILISSLCAFFTSFSTAWTLNVLSSTALSMIGALNKSLGSFAGIFALGEVINGQKIFSLLLGSLASAIYSYDISFRKRSE</sequence>
<feature type="transmembrane region" description="Helical" evidence="5">
    <location>
        <begin position="155"/>
        <end position="176"/>
    </location>
</feature>
<comment type="subunit">
    <text evidence="5">Homooligomer.</text>
</comment>
<reference evidence="6 7" key="1">
    <citation type="submission" date="2023-02" db="EMBL/GenBank/DDBJ databases">
        <title>Encephalitozoon hellem ATCC 50451 complete genome.</title>
        <authorList>
            <person name="Mascarenhas dos Santos A.C."/>
            <person name="Julian A.T."/>
            <person name="Pombert J.-F."/>
        </authorList>
    </citation>
    <scope>NUCLEOTIDE SEQUENCE [LARGE SCALE GENOMIC DNA]</scope>
    <source>
        <strain evidence="6 7">ATCC 50451</strain>
    </source>
</reference>
<proteinExistence type="inferred from homology"/>
<feature type="transmembrane region" description="Helical" evidence="5">
    <location>
        <begin position="188"/>
        <end position="205"/>
    </location>
</feature>
<keyword evidence="7" id="KW-1185">Reference proteome</keyword>
<evidence type="ECO:0000313" key="6">
    <source>
        <dbReference type="EMBL" id="WEL38163.1"/>
    </source>
</evidence>
<accession>A0ABY8CH14</accession>
<dbReference type="EMBL" id="CP119064">
    <property type="protein sequence ID" value="WEL38163.1"/>
    <property type="molecule type" value="Genomic_DNA"/>
</dbReference>
<feature type="transmembrane region" description="Helical" evidence="5">
    <location>
        <begin position="42"/>
        <end position="61"/>
    </location>
</feature>
<keyword evidence="2 5" id="KW-0812">Transmembrane</keyword>
<protein>
    <recommendedName>
        <fullName evidence="5">GDP-mannose transporter</fullName>
        <shortName evidence="5">GMT</shortName>
    </recommendedName>
</protein>
<keyword evidence="5" id="KW-0762">Sugar transport</keyword>
<dbReference type="InterPro" id="IPR050186">
    <property type="entry name" value="TPT_transporter"/>
</dbReference>
<gene>
    <name evidence="6" type="ORF">PFJ87_03g00190</name>
</gene>
<dbReference type="Proteomes" id="UP001217963">
    <property type="component" value="Chromosome III"/>
</dbReference>
<keyword evidence="5" id="KW-0813">Transport</keyword>
<feature type="transmembrane region" description="Helical" evidence="5">
    <location>
        <begin position="12"/>
        <end position="30"/>
    </location>
</feature>
<evidence type="ECO:0000256" key="4">
    <source>
        <dbReference type="ARBA" id="ARBA00023136"/>
    </source>
</evidence>
<evidence type="ECO:0000256" key="5">
    <source>
        <dbReference type="RuleBase" id="RU367097"/>
    </source>
</evidence>
<dbReference type="PANTHER" id="PTHR11132">
    <property type="entry name" value="SOLUTE CARRIER FAMILY 35"/>
    <property type="match status" value="1"/>
</dbReference>
<evidence type="ECO:0000256" key="3">
    <source>
        <dbReference type="ARBA" id="ARBA00022989"/>
    </source>
</evidence>
<evidence type="ECO:0000256" key="1">
    <source>
        <dbReference type="ARBA" id="ARBA00004141"/>
    </source>
</evidence>
<evidence type="ECO:0000313" key="7">
    <source>
        <dbReference type="Proteomes" id="UP001217963"/>
    </source>
</evidence>
<organism evidence="6 7">
    <name type="scientific">Encephalitozoon hellem</name>
    <name type="common">Microsporidian parasite</name>
    <dbReference type="NCBI Taxonomy" id="27973"/>
    <lineage>
        <taxon>Eukaryota</taxon>
        <taxon>Fungi</taxon>
        <taxon>Fungi incertae sedis</taxon>
        <taxon>Microsporidia</taxon>
        <taxon>Unikaryonidae</taxon>
        <taxon>Encephalitozoon</taxon>
    </lineage>
</organism>
<keyword evidence="4 5" id="KW-0472">Membrane</keyword>
<name>A0ABY8CH14_ENCHE</name>
<comment type="subcellular location">
    <subcellularLocation>
        <location evidence="5">Golgi apparatus membrane</location>
        <topology evidence="5">Multi-pass membrane protein</topology>
    </subcellularLocation>
    <subcellularLocation>
        <location evidence="5">Cytoplasmic vesicle membrane</location>
        <topology evidence="5">Multi-pass membrane protein</topology>
    </subcellularLocation>
    <subcellularLocation>
        <location evidence="5">Endoplasmic reticulum membrane</location>
        <topology evidence="5">Multi-pass membrane protein</topology>
    </subcellularLocation>
    <subcellularLocation>
        <location evidence="1">Membrane</location>
        <topology evidence="1">Multi-pass membrane protein</topology>
    </subcellularLocation>
</comment>
<evidence type="ECO:0000256" key="2">
    <source>
        <dbReference type="ARBA" id="ARBA00022692"/>
    </source>
</evidence>
<comment type="similarity">
    <text evidence="5">Belongs to the TPT transporter family. SLC35D subfamily.</text>
</comment>
<keyword evidence="5" id="KW-0256">Endoplasmic reticulum</keyword>
<feature type="transmembrane region" description="Helical" evidence="5">
    <location>
        <begin position="126"/>
        <end position="143"/>
    </location>
</feature>
<keyword evidence="3 5" id="KW-1133">Transmembrane helix</keyword>
<keyword evidence="5" id="KW-0968">Cytoplasmic vesicle</keyword>
<feature type="transmembrane region" description="Helical" evidence="5">
    <location>
        <begin position="217"/>
        <end position="239"/>
    </location>
</feature>
<feature type="transmembrane region" description="Helical" evidence="5">
    <location>
        <begin position="96"/>
        <end position="117"/>
    </location>
</feature>